<dbReference type="SUPFAM" id="SSF52540">
    <property type="entry name" value="P-loop containing nucleoside triphosphate hydrolases"/>
    <property type="match status" value="1"/>
</dbReference>
<evidence type="ECO:0000259" key="9">
    <source>
        <dbReference type="PROSITE" id="PS50893"/>
    </source>
</evidence>
<organism evidence="10 11">
    <name type="scientific">Oenococcus sicerae</name>
    <dbReference type="NCBI Taxonomy" id="2203724"/>
    <lineage>
        <taxon>Bacteria</taxon>
        <taxon>Bacillati</taxon>
        <taxon>Bacillota</taxon>
        <taxon>Bacilli</taxon>
        <taxon>Lactobacillales</taxon>
        <taxon>Lactobacillaceae</taxon>
        <taxon>Oenococcus</taxon>
    </lineage>
</organism>
<comment type="caution">
    <text evidence="10">The sequence shown here is derived from an EMBL/GenBank/DDBJ whole genome shotgun (WGS) entry which is preliminary data.</text>
</comment>
<dbReference type="AlphaFoldDB" id="A0AAJ1VN51"/>
<keyword evidence="7 8" id="KW-0472">Membrane</keyword>
<comment type="function">
    <text evidence="8">ATP-binding (A) component of a common energy-coupling factor (ECF) ABC-transporter complex.</text>
</comment>
<dbReference type="GO" id="GO:0043190">
    <property type="term" value="C:ATP-binding cassette (ABC) transporter complex"/>
    <property type="evidence" value="ECO:0007669"/>
    <property type="project" value="TreeGrafter"/>
</dbReference>
<dbReference type="GO" id="GO:0005524">
    <property type="term" value="F:ATP binding"/>
    <property type="evidence" value="ECO:0007669"/>
    <property type="project" value="UniProtKB-UniRule"/>
</dbReference>
<dbReference type="FunFam" id="3.40.50.300:FF:000224">
    <property type="entry name" value="Energy-coupling factor transporter ATP-binding protein EcfA"/>
    <property type="match status" value="1"/>
</dbReference>
<dbReference type="SMART" id="SM00382">
    <property type="entry name" value="AAA"/>
    <property type="match status" value="1"/>
</dbReference>
<keyword evidence="2 8" id="KW-0813">Transport</keyword>
<feature type="domain" description="ABC transporter" evidence="9">
    <location>
        <begin position="3"/>
        <end position="246"/>
    </location>
</feature>
<dbReference type="PROSITE" id="PS50893">
    <property type="entry name" value="ABC_TRANSPORTER_2"/>
    <property type="match status" value="1"/>
</dbReference>
<keyword evidence="3 8" id="KW-1003">Cell membrane</keyword>
<evidence type="ECO:0000313" key="11">
    <source>
        <dbReference type="Proteomes" id="UP001167919"/>
    </source>
</evidence>
<dbReference type="InterPro" id="IPR003593">
    <property type="entry name" value="AAA+_ATPase"/>
</dbReference>
<evidence type="ECO:0000313" key="10">
    <source>
        <dbReference type="EMBL" id="MDN6900381.1"/>
    </source>
</evidence>
<keyword evidence="5 8" id="KW-0067">ATP-binding</keyword>
<reference evidence="10" key="1">
    <citation type="submission" date="2019-01" db="EMBL/GenBank/DDBJ databases">
        <title>Oenococcus sicerae UCMA17102.</title>
        <authorList>
            <person name="Cousin F.J."/>
            <person name="Le Guellec R."/>
            <person name="Cretenet M."/>
        </authorList>
    </citation>
    <scope>NUCLEOTIDE SEQUENCE</scope>
    <source>
        <strain evidence="10">UCMA17102</strain>
    </source>
</reference>
<keyword evidence="4 8" id="KW-0547">Nucleotide-binding</keyword>
<comment type="subunit">
    <text evidence="8">Forms a stable energy-coupling factor (ECF) transporter complex composed of 2 membrane-embedded substrate-binding proteins (S component), 2 ATP-binding proteins (A component) and 2 transmembrane proteins (T component).</text>
</comment>
<dbReference type="Pfam" id="PF00005">
    <property type="entry name" value="ABC_tran"/>
    <property type="match status" value="1"/>
</dbReference>
<dbReference type="InterPro" id="IPR003439">
    <property type="entry name" value="ABC_transporter-like_ATP-bd"/>
</dbReference>
<dbReference type="PANTHER" id="PTHR43553">
    <property type="entry name" value="HEAVY METAL TRANSPORTER"/>
    <property type="match status" value="1"/>
</dbReference>
<evidence type="ECO:0000256" key="7">
    <source>
        <dbReference type="ARBA" id="ARBA00023136"/>
    </source>
</evidence>
<dbReference type="Gene3D" id="3.40.50.300">
    <property type="entry name" value="P-loop containing nucleotide triphosphate hydrolases"/>
    <property type="match status" value="1"/>
</dbReference>
<dbReference type="InterPro" id="IPR050095">
    <property type="entry name" value="ECF_ABC_transporter_ATP-bd"/>
</dbReference>
<name>A0AAJ1VN51_9LACO</name>
<comment type="similarity">
    <text evidence="8">Belongs to the ABC transporter superfamily. Energy-coupling factor EcfA family.</text>
</comment>
<dbReference type="PANTHER" id="PTHR43553:SF27">
    <property type="entry name" value="ENERGY-COUPLING FACTOR TRANSPORTER ATP-BINDING PROTEIN ECFA2"/>
    <property type="match status" value="1"/>
</dbReference>
<dbReference type="InterPro" id="IPR030946">
    <property type="entry name" value="EcfA2"/>
</dbReference>
<dbReference type="RefSeq" id="WP_301711151.1">
    <property type="nucleotide sequence ID" value="NZ_SDWY01000002.1"/>
</dbReference>
<dbReference type="Proteomes" id="UP001167919">
    <property type="component" value="Unassembled WGS sequence"/>
</dbReference>
<accession>A0AAJ1VN51</accession>
<sequence>MAILFKNVSYTYQAKTPFAVQALTDINFSIKNGSYTAIIGQTGSGKSTLINHLNGLLKPTAGFVQIDDQKIQSSSREKELRLLRQKVGVVFQFPENQLFANTVEEDIEFGPLNFGMSKTAADQIAAASLIRVGLTREFLTRSPLELSGGQMRRVAIAGVLAAQPEILVLDEPTAGLDFIGQQEIMKLVKNLQLQQHMTILLVTHSMEDVANDADQVLFLEKGRLVKQVSVSEMFHDQQWLAAKKIIMPQSLDLANKLIAKGVKYDGPLPINEAELTHFFQTIFAKKKIGKLQ</sequence>
<dbReference type="NCBIfam" id="TIGR04521">
    <property type="entry name" value="ECF_ATPase_2"/>
    <property type="match status" value="1"/>
</dbReference>
<dbReference type="EMBL" id="SDWY01000002">
    <property type="protein sequence ID" value="MDN6900381.1"/>
    <property type="molecule type" value="Genomic_DNA"/>
</dbReference>
<dbReference type="GO" id="GO:0016887">
    <property type="term" value="F:ATP hydrolysis activity"/>
    <property type="evidence" value="ECO:0007669"/>
    <property type="project" value="InterPro"/>
</dbReference>
<evidence type="ECO:0000256" key="1">
    <source>
        <dbReference type="ARBA" id="ARBA00004202"/>
    </source>
</evidence>
<evidence type="ECO:0000256" key="3">
    <source>
        <dbReference type="ARBA" id="ARBA00022475"/>
    </source>
</evidence>
<evidence type="ECO:0000256" key="2">
    <source>
        <dbReference type="ARBA" id="ARBA00022448"/>
    </source>
</evidence>
<dbReference type="InterPro" id="IPR015856">
    <property type="entry name" value="ABC_transpr_CbiO/EcfA_su"/>
</dbReference>
<evidence type="ECO:0000256" key="8">
    <source>
        <dbReference type="RuleBase" id="RU365104"/>
    </source>
</evidence>
<dbReference type="PROSITE" id="PS00211">
    <property type="entry name" value="ABC_TRANSPORTER_1"/>
    <property type="match status" value="1"/>
</dbReference>
<evidence type="ECO:0000256" key="6">
    <source>
        <dbReference type="ARBA" id="ARBA00022967"/>
    </source>
</evidence>
<evidence type="ECO:0000256" key="4">
    <source>
        <dbReference type="ARBA" id="ARBA00022741"/>
    </source>
</evidence>
<comment type="subcellular location">
    <subcellularLocation>
        <location evidence="1 8">Cell membrane</location>
        <topology evidence="1 8">Peripheral membrane protein</topology>
    </subcellularLocation>
</comment>
<dbReference type="EC" id="7.-.-.-" evidence="8"/>
<protein>
    <recommendedName>
        <fullName evidence="8">Energy-coupling factor transporter ATP-binding protein EcfA2</fullName>
        <ecNumber evidence="8">7.-.-.-</ecNumber>
    </recommendedName>
</protein>
<gene>
    <name evidence="10" type="ORF">EVC35_05100</name>
</gene>
<evidence type="ECO:0000256" key="5">
    <source>
        <dbReference type="ARBA" id="ARBA00022840"/>
    </source>
</evidence>
<dbReference type="InterPro" id="IPR017871">
    <property type="entry name" value="ABC_transporter-like_CS"/>
</dbReference>
<proteinExistence type="inferred from homology"/>
<dbReference type="CDD" id="cd03225">
    <property type="entry name" value="ABC_cobalt_CbiO_domain1"/>
    <property type="match status" value="1"/>
</dbReference>
<keyword evidence="6" id="KW-1278">Translocase</keyword>
<dbReference type="InterPro" id="IPR027417">
    <property type="entry name" value="P-loop_NTPase"/>
</dbReference>
<dbReference type="GO" id="GO:0042626">
    <property type="term" value="F:ATPase-coupled transmembrane transporter activity"/>
    <property type="evidence" value="ECO:0007669"/>
    <property type="project" value="TreeGrafter"/>
</dbReference>